<comment type="caution">
    <text evidence="2">The sequence shown here is derived from an EMBL/GenBank/DDBJ whole genome shotgun (WGS) entry which is preliminary data.</text>
</comment>
<reference evidence="2 3" key="2">
    <citation type="submission" date="2007-06" db="EMBL/GenBank/DDBJ databases">
        <title>Draft genome sequence of Pseudoflavonifractor capillosus ATCC 29799.</title>
        <authorList>
            <person name="Sudarsanam P."/>
            <person name="Ley R."/>
            <person name="Guruge J."/>
            <person name="Turnbaugh P.J."/>
            <person name="Mahowald M."/>
            <person name="Liep D."/>
            <person name="Gordon J."/>
        </authorList>
    </citation>
    <scope>NUCLEOTIDE SEQUENCE [LARGE SCALE GENOMIC DNA]</scope>
    <source>
        <strain evidence="2 3">ATCC 29799</strain>
    </source>
</reference>
<proteinExistence type="predicted"/>
<dbReference type="InterPro" id="IPR024559">
    <property type="entry name" value="DUF3846"/>
</dbReference>
<sequence>MKVLVVEPLKPCYVREIEGLQAMQEIVGGHIEAIYPYEEQVAVIANEEGKLLGLPYNRPLLDEHGVPYDIVCGTFFLAGLGCETFTSLTEDQIYRYKELFDNHIVLTVPAHSQPEKTHPKKGKKYER</sequence>
<accession>A6NU97</accession>
<feature type="domain" description="DUF3846" evidence="1">
    <location>
        <begin position="1"/>
        <end position="100"/>
    </location>
</feature>
<evidence type="ECO:0000259" key="1">
    <source>
        <dbReference type="Pfam" id="PF12957"/>
    </source>
</evidence>
<dbReference type="RefSeq" id="WP_006572324.1">
    <property type="nucleotide sequence ID" value="NZ_AAXG02000011.1"/>
</dbReference>
<dbReference type="STRING" id="411467.BACCAP_01779"/>
<evidence type="ECO:0000313" key="2">
    <source>
        <dbReference type="EMBL" id="EDN00444.1"/>
    </source>
</evidence>
<dbReference type="Pfam" id="PF12957">
    <property type="entry name" value="DUF3846"/>
    <property type="match status" value="1"/>
</dbReference>
<name>A6NU97_9FIRM</name>
<protein>
    <recommendedName>
        <fullName evidence="1">DUF3846 domain-containing protein</fullName>
    </recommendedName>
</protein>
<keyword evidence="3" id="KW-1185">Reference proteome</keyword>
<dbReference type="eggNOG" id="COG4734">
    <property type="taxonomic scope" value="Bacteria"/>
</dbReference>
<dbReference type="Proteomes" id="UP000003639">
    <property type="component" value="Unassembled WGS sequence"/>
</dbReference>
<evidence type="ECO:0000313" key="3">
    <source>
        <dbReference type="Proteomes" id="UP000003639"/>
    </source>
</evidence>
<dbReference type="OrthoDB" id="9813511at2"/>
<organism evidence="2 3">
    <name type="scientific">Pseudoflavonifractor capillosus ATCC 29799</name>
    <dbReference type="NCBI Taxonomy" id="411467"/>
    <lineage>
        <taxon>Bacteria</taxon>
        <taxon>Bacillati</taxon>
        <taxon>Bacillota</taxon>
        <taxon>Clostridia</taxon>
        <taxon>Eubacteriales</taxon>
        <taxon>Oscillospiraceae</taxon>
        <taxon>Pseudoflavonifractor</taxon>
    </lineage>
</organism>
<dbReference type="EMBL" id="AAXG02000011">
    <property type="protein sequence ID" value="EDN00444.1"/>
    <property type="molecule type" value="Genomic_DNA"/>
</dbReference>
<gene>
    <name evidence="2" type="ORF">BACCAP_01779</name>
</gene>
<dbReference type="AlphaFoldDB" id="A6NU97"/>
<reference evidence="2 3" key="1">
    <citation type="submission" date="2007-04" db="EMBL/GenBank/DDBJ databases">
        <authorList>
            <person name="Fulton L."/>
            <person name="Clifton S."/>
            <person name="Fulton B."/>
            <person name="Xu J."/>
            <person name="Minx P."/>
            <person name="Pepin K.H."/>
            <person name="Johnson M."/>
            <person name="Thiruvilangam P."/>
            <person name="Bhonagiri V."/>
            <person name="Nash W.E."/>
            <person name="Mardis E.R."/>
            <person name="Wilson R.K."/>
        </authorList>
    </citation>
    <scope>NUCLEOTIDE SEQUENCE [LARGE SCALE GENOMIC DNA]</scope>
    <source>
        <strain evidence="2 3">ATCC 29799</strain>
    </source>
</reference>